<feature type="compositionally biased region" description="Low complexity" evidence="1">
    <location>
        <begin position="164"/>
        <end position="174"/>
    </location>
</feature>
<evidence type="ECO:0000256" key="1">
    <source>
        <dbReference type="SAM" id="MobiDB-lite"/>
    </source>
</evidence>
<feature type="region of interest" description="Disordered" evidence="1">
    <location>
        <begin position="156"/>
        <end position="188"/>
    </location>
</feature>
<feature type="compositionally biased region" description="Basic and acidic residues" evidence="1">
    <location>
        <begin position="176"/>
        <end position="188"/>
    </location>
</feature>
<dbReference type="OrthoDB" id="5513483at2"/>
<gene>
    <name evidence="2" type="ORF">FRC98_08140</name>
</gene>
<organism evidence="2 3">
    <name type="scientific">Lujinxingia vulgaris</name>
    <dbReference type="NCBI Taxonomy" id="2600176"/>
    <lineage>
        <taxon>Bacteria</taxon>
        <taxon>Deltaproteobacteria</taxon>
        <taxon>Bradymonadales</taxon>
        <taxon>Lujinxingiaceae</taxon>
        <taxon>Lujinxingia</taxon>
    </lineage>
</organism>
<dbReference type="AlphaFoldDB" id="A0A5C6XJ79"/>
<name>A0A5C6XJ79_9DELT</name>
<dbReference type="Proteomes" id="UP000321412">
    <property type="component" value="Unassembled WGS sequence"/>
</dbReference>
<accession>A0A5C6XJ79</accession>
<reference evidence="2 3" key="1">
    <citation type="submission" date="2019-08" db="EMBL/GenBank/DDBJ databases">
        <title>Bradymonadales sp. TMQ4.</title>
        <authorList>
            <person name="Liang Q."/>
        </authorList>
    </citation>
    <scope>NUCLEOTIDE SEQUENCE [LARGE SCALE GENOMIC DNA]</scope>
    <source>
        <strain evidence="2 3">TMQ4</strain>
    </source>
</reference>
<comment type="caution">
    <text evidence="2">The sequence shown here is derived from an EMBL/GenBank/DDBJ whole genome shotgun (WGS) entry which is preliminary data.</text>
</comment>
<sequence>MTTRNKLRYAALCVASVVAITSGCQDEEPGPEEVFRGFVENIWRGEDAQALEAVAPDTRARLLEPLDDVEQSIGEAHGLEPVDMLIVTRLDNPHELQEVEVVGELPDPLEEGSRVELALRMLDDRTGNATMVYQGGRWYVDLPLDEVDTEQVLVPLHREDKEPQAAPEEAPAAEESTEHSEEEGKVER</sequence>
<evidence type="ECO:0000313" key="2">
    <source>
        <dbReference type="EMBL" id="TXD37649.1"/>
    </source>
</evidence>
<dbReference type="EMBL" id="VOSM01000003">
    <property type="protein sequence ID" value="TXD37649.1"/>
    <property type="molecule type" value="Genomic_DNA"/>
</dbReference>
<proteinExistence type="predicted"/>
<protein>
    <recommendedName>
        <fullName evidence="4">DUF4878 domain-containing protein</fullName>
    </recommendedName>
</protein>
<dbReference type="PROSITE" id="PS51257">
    <property type="entry name" value="PROKAR_LIPOPROTEIN"/>
    <property type="match status" value="1"/>
</dbReference>
<dbReference type="RefSeq" id="WP_146980805.1">
    <property type="nucleotide sequence ID" value="NZ_VOSM01000003.1"/>
</dbReference>
<evidence type="ECO:0008006" key="4">
    <source>
        <dbReference type="Google" id="ProtNLM"/>
    </source>
</evidence>
<keyword evidence="3" id="KW-1185">Reference proteome</keyword>
<evidence type="ECO:0000313" key="3">
    <source>
        <dbReference type="Proteomes" id="UP000321412"/>
    </source>
</evidence>